<evidence type="ECO:0000256" key="6">
    <source>
        <dbReference type="ARBA" id="ARBA00023077"/>
    </source>
</evidence>
<dbReference type="SUPFAM" id="SSF56935">
    <property type="entry name" value="Porins"/>
    <property type="match status" value="1"/>
</dbReference>
<reference evidence="14 15" key="1">
    <citation type="submission" date="2018-06" db="EMBL/GenBank/DDBJ databases">
        <title>Spirosoma sp. HMF3257 Genome sequencing and assembly.</title>
        <authorList>
            <person name="Kang H."/>
            <person name="Cha I."/>
            <person name="Kim H."/>
            <person name="Kang J."/>
            <person name="Joh K."/>
        </authorList>
    </citation>
    <scope>NUCLEOTIDE SEQUENCE [LARGE SCALE GENOMIC DNA]</scope>
    <source>
        <strain evidence="14 15">HMF3257</strain>
    </source>
</reference>
<accession>A0A327NJH5</accession>
<feature type="domain" description="TonB-dependent receptor plug" evidence="13">
    <location>
        <begin position="125"/>
        <end position="229"/>
    </location>
</feature>
<dbReference type="InterPro" id="IPR012910">
    <property type="entry name" value="Plug_dom"/>
</dbReference>
<dbReference type="Pfam" id="PF07715">
    <property type="entry name" value="Plug"/>
    <property type="match status" value="1"/>
</dbReference>
<dbReference type="CDD" id="cd01347">
    <property type="entry name" value="ligand_gated_channel"/>
    <property type="match status" value="1"/>
</dbReference>
<keyword evidence="7 10" id="KW-0472">Membrane</keyword>
<keyword evidence="8 14" id="KW-0675">Receptor</keyword>
<evidence type="ECO:0000256" key="10">
    <source>
        <dbReference type="PROSITE-ProRule" id="PRU01360"/>
    </source>
</evidence>
<comment type="similarity">
    <text evidence="10 11">Belongs to the TonB-dependent receptor family.</text>
</comment>
<organism evidence="14 15">
    <name type="scientific">Spirosoma telluris</name>
    <dbReference type="NCBI Taxonomy" id="2183553"/>
    <lineage>
        <taxon>Bacteria</taxon>
        <taxon>Pseudomonadati</taxon>
        <taxon>Bacteroidota</taxon>
        <taxon>Cytophagia</taxon>
        <taxon>Cytophagales</taxon>
        <taxon>Cytophagaceae</taxon>
        <taxon>Spirosoma</taxon>
    </lineage>
</organism>
<sequence length="827" mass="91658">MNKFFLLISFGLNSLGLSVLYAQPSPTRIIRGSVTDADSHKPIPFGNISLTGQNKGAITDARGQFSLSIKADTLAHELIISCVGYKSDTLQVKPQTDQYTATLLPVVNALNEVVVTGVTRGTLMRQNPVAILAISARSIESSTSSNIIDVLVKNAPGLNAVKTGPNISKPFIRGLGYNRVLTLYDGVRQEGQQWGDEHGVEVDNYNINRAEVIKGPASLMYGSDALAGVVSMMPNYPKDTEGKLKVGFVTEYQSNNRLLGESLSLASGGSRWAWNLRGSVRAATNYKNKIDGRVYNTGFSERTLTAMLGYSGHQGYSRFGASLYDNLQGIPDGSRDSLTRQFTRQVAESTLDDVQNRPIVPASELSSYHLSPLHQRIQHYRLHTNNHYQIGNGEIDLLLAFQQNIRREYNHPTQPDQAGLFVRLNTFNYGLRYNLPNLGQLATTVGVNGMYQSNKNKNGTAFPIPDYNLFDIGTFVFLKWQAEKLTLSGGLRYDRRRLTGDDFYVRNNPKTGFDEHATLPDTAGSKLQFPALHQSFTGISMSLGATYEFSEKVALKANIARGYRAPSITEIASNGLDPGAHIVYIGNRNFNPEFSLQEDIGLTATFPDVNIGVSVFNNFIQNYISLSQLVDEKGEPIIIVQGNKTYQYQQSSAQLYGFETQFSLHPTTWRGFTFDNSIAVVYGYNRGQRFTDAGVQGEYLPFIPPLRISTGVSQLLPTKSKWLTDITIKADVDYNAKQDRYLGLNNTETATAAYTLVNAGMDASIRVSQNKPTWHVVFQVNNLFDVAYQSNLSRLKYFEYFTQSPNGHLGMFGVGRNVCLKLILPFN</sequence>
<evidence type="ECO:0000256" key="2">
    <source>
        <dbReference type="ARBA" id="ARBA00022448"/>
    </source>
</evidence>
<evidence type="ECO:0000256" key="9">
    <source>
        <dbReference type="ARBA" id="ARBA00023237"/>
    </source>
</evidence>
<dbReference type="InterPro" id="IPR036942">
    <property type="entry name" value="Beta-barrel_TonB_sf"/>
</dbReference>
<evidence type="ECO:0000256" key="11">
    <source>
        <dbReference type="RuleBase" id="RU003357"/>
    </source>
</evidence>
<dbReference type="Proteomes" id="UP000249016">
    <property type="component" value="Unassembled WGS sequence"/>
</dbReference>
<evidence type="ECO:0000313" key="15">
    <source>
        <dbReference type="Proteomes" id="UP000249016"/>
    </source>
</evidence>
<dbReference type="GO" id="GO:0009279">
    <property type="term" value="C:cell outer membrane"/>
    <property type="evidence" value="ECO:0007669"/>
    <property type="project" value="UniProtKB-SubCell"/>
</dbReference>
<keyword evidence="9 10" id="KW-0998">Cell outer membrane</keyword>
<keyword evidence="15" id="KW-1185">Reference proteome</keyword>
<evidence type="ECO:0000313" key="14">
    <source>
        <dbReference type="EMBL" id="RAI75292.1"/>
    </source>
</evidence>
<dbReference type="InterPro" id="IPR037066">
    <property type="entry name" value="Plug_dom_sf"/>
</dbReference>
<evidence type="ECO:0000256" key="7">
    <source>
        <dbReference type="ARBA" id="ARBA00023136"/>
    </source>
</evidence>
<dbReference type="PROSITE" id="PS52016">
    <property type="entry name" value="TONB_DEPENDENT_REC_3"/>
    <property type="match status" value="1"/>
</dbReference>
<evidence type="ECO:0000259" key="12">
    <source>
        <dbReference type="Pfam" id="PF00593"/>
    </source>
</evidence>
<dbReference type="Gene3D" id="2.40.170.20">
    <property type="entry name" value="TonB-dependent receptor, beta-barrel domain"/>
    <property type="match status" value="1"/>
</dbReference>
<proteinExistence type="inferred from homology"/>
<keyword evidence="3 10" id="KW-1134">Transmembrane beta strand</keyword>
<dbReference type="GO" id="GO:0015344">
    <property type="term" value="F:siderophore uptake transmembrane transporter activity"/>
    <property type="evidence" value="ECO:0007669"/>
    <property type="project" value="TreeGrafter"/>
</dbReference>
<gene>
    <name evidence="14" type="ORF">HMF3257_15880</name>
</gene>
<dbReference type="SUPFAM" id="SSF49464">
    <property type="entry name" value="Carboxypeptidase regulatory domain-like"/>
    <property type="match status" value="1"/>
</dbReference>
<feature type="domain" description="TonB-dependent receptor-like beta-barrel" evidence="12">
    <location>
        <begin position="302"/>
        <end position="783"/>
    </location>
</feature>
<evidence type="ECO:0000256" key="3">
    <source>
        <dbReference type="ARBA" id="ARBA00022452"/>
    </source>
</evidence>
<keyword evidence="4 10" id="KW-0812">Transmembrane</keyword>
<dbReference type="InterPro" id="IPR008969">
    <property type="entry name" value="CarboxyPept-like_regulatory"/>
</dbReference>
<evidence type="ECO:0000256" key="8">
    <source>
        <dbReference type="ARBA" id="ARBA00023170"/>
    </source>
</evidence>
<dbReference type="OrthoDB" id="9795928at2"/>
<keyword evidence="2 10" id="KW-0813">Transport</keyword>
<dbReference type="Gene3D" id="2.170.130.10">
    <property type="entry name" value="TonB-dependent receptor, plug domain"/>
    <property type="match status" value="1"/>
</dbReference>
<dbReference type="Gene3D" id="2.60.40.1120">
    <property type="entry name" value="Carboxypeptidase-like, regulatory domain"/>
    <property type="match status" value="1"/>
</dbReference>
<dbReference type="RefSeq" id="WP_111343554.1">
    <property type="nucleotide sequence ID" value="NZ_QLII01000001.1"/>
</dbReference>
<dbReference type="InterPro" id="IPR000531">
    <property type="entry name" value="Beta-barrel_TonB"/>
</dbReference>
<evidence type="ECO:0000256" key="4">
    <source>
        <dbReference type="ARBA" id="ARBA00022692"/>
    </source>
</evidence>
<protein>
    <submittedName>
        <fullName evidence="14">TonB-dependent receptor</fullName>
    </submittedName>
</protein>
<dbReference type="GO" id="GO:0044718">
    <property type="term" value="P:siderophore transmembrane transport"/>
    <property type="evidence" value="ECO:0007669"/>
    <property type="project" value="TreeGrafter"/>
</dbReference>
<dbReference type="PANTHER" id="PTHR30069">
    <property type="entry name" value="TONB-DEPENDENT OUTER MEMBRANE RECEPTOR"/>
    <property type="match status" value="1"/>
</dbReference>
<dbReference type="Pfam" id="PF00593">
    <property type="entry name" value="TonB_dep_Rec_b-barrel"/>
    <property type="match status" value="1"/>
</dbReference>
<dbReference type="AlphaFoldDB" id="A0A327NJH5"/>
<dbReference type="InterPro" id="IPR039426">
    <property type="entry name" value="TonB-dep_rcpt-like"/>
</dbReference>
<dbReference type="Pfam" id="PF13715">
    <property type="entry name" value="CarbopepD_reg_2"/>
    <property type="match status" value="1"/>
</dbReference>
<evidence type="ECO:0000256" key="1">
    <source>
        <dbReference type="ARBA" id="ARBA00004571"/>
    </source>
</evidence>
<name>A0A327NJH5_9BACT</name>
<dbReference type="EMBL" id="QLII01000001">
    <property type="protein sequence ID" value="RAI75292.1"/>
    <property type="molecule type" value="Genomic_DNA"/>
</dbReference>
<keyword evidence="6 11" id="KW-0798">TonB box</keyword>
<comment type="caution">
    <text evidence="14">The sequence shown here is derived from an EMBL/GenBank/DDBJ whole genome shotgun (WGS) entry which is preliminary data.</text>
</comment>
<dbReference type="PANTHER" id="PTHR30069:SF29">
    <property type="entry name" value="HEMOGLOBIN AND HEMOGLOBIN-HAPTOGLOBIN-BINDING PROTEIN 1-RELATED"/>
    <property type="match status" value="1"/>
</dbReference>
<comment type="subcellular location">
    <subcellularLocation>
        <location evidence="1 10">Cell outer membrane</location>
        <topology evidence="1 10">Multi-pass membrane protein</topology>
    </subcellularLocation>
</comment>
<evidence type="ECO:0000259" key="13">
    <source>
        <dbReference type="Pfam" id="PF07715"/>
    </source>
</evidence>
<evidence type="ECO:0000256" key="5">
    <source>
        <dbReference type="ARBA" id="ARBA00022729"/>
    </source>
</evidence>
<keyword evidence="5" id="KW-0732">Signal</keyword>